<keyword evidence="1" id="KW-0472">Membrane</keyword>
<organism evidence="2 3">
    <name type="scientific">Flavobacterium fryxellicola</name>
    <dbReference type="NCBI Taxonomy" id="249352"/>
    <lineage>
        <taxon>Bacteria</taxon>
        <taxon>Pseudomonadati</taxon>
        <taxon>Bacteroidota</taxon>
        <taxon>Flavobacteriia</taxon>
        <taxon>Flavobacteriales</taxon>
        <taxon>Flavobacteriaceae</taxon>
        <taxon>Flavobacterium</taxon>
    </lineage>
</organism>
<gene>
    <name evidence="2" type="ORF">FBFR_02200</name>
</gene>
<feature type="transmembrane region" description="Helical" evidence="1">
    <location>
        <begin position="12"/>
        <end position="33"/>
    </location>
</feature>
<dbReference type="AlphaFoldDB" id="A0A167ZE16"/>
<evidence type="ECO:0000256" key="1">
    <source>
        <dbReference type="SAM" id="Phobius"/>
    </source>
</evidence>
<reference evidence="2 3" key="1">
    <citation type="submission" date="2016-03" db="EMBL/GenBank/DDBJ databases">
        <title>Draft genome sequence of Flavobacterium fryxellicola DSM 16209.</title>
        <authorList>
            <person name="Shin S.-K."/>
            <person name="Yi H."/>
        </authorList>
    </citation>
    <scope>NUCLEOTIDE SEQUENCE [LARGE SCALE GENOMIC DNA]</scope>
    <source>
        <strain evidence="2 3">DSM 16209</strain>
    </source>
</reference>
<protein>
    <submittedName>
        <fullName evidence="2">Uncharacterized protein</fullName>
    </submittedName>
</protein>
<dbReference type="STRING" id="249352.SAMN05444395_1109"/>
<evidence type="ECO:0000313" key="3">
    <source>
        <dbReference type="Proteomes" id="UP000077164"/>
    </source>
</evidence>
<keyword evidence="1" id="KW-0812">Transmembrane</keyword>
<proteinExistence type="predicted"/>
<comment type="caution">
    <text evidence="2">The sequence shown here is derived from an EMBL/GenBank/DDBJ whole genome shotgun (WGS) entry which is preliminary data.</text>
</comment>
<dbReference type="Proteomes" id="UP000077164">
    <property type="component" value="Unassembled WGS sequence"/>
</dbReference>
<accession>A0A167ZE16</accession>
<dbReference type="EMBL" id="LVJE01000005">
    <property type="protein sequence ID" value="OAB30353.1"/>
    <property type="molecule type" value="Genomic_DNA"/>
</dbReference>
<name>A0A167ZE16_9FLAO</name>
<dbReference type="OrthoDB" id="1369038at2"/>
<keyword evidence="3" id="KW-1185">Reference proteome</keyword>
<dbReference type="PROSITE" id="PS51257">
    <property type="entry name" value="PROKAR_LIPOPROTEIN"/>
    <property type="match status" value="1"/>
</dbReference>
<sequence>MDFYKNKKDAHLLSIILFACFIILMGLNLYKVFTTDDSYSKWGVGANLLLAISQGLQIKKYNKEKKDSIL</sequence>
<keyword evidence="1" id="KW-1133">Transmembrane helix</keyword>
<dbReference type="RefSeq" id="WP_066076423.1">
    <property type="nucleotide sequence ID" value="NZ_FRDK01000010.1"/>
</dbReference>
<evidence type="ECO:0000313" key="2">
    <source>
        <dbReference type="EMBL" id="OAB30353.1"/>
    </source>
</evidence>